<protein>
    <recommendedName>
        <fullName evidence="10">Salicylate hydroxylase</fullName>
    </recommendedName>
</protein>
<organism evidence="8 9">
    <name type="scientific">Segniliparus rugosus (strain ATCC BAA-974 / DSM 45345 / CCUG 50838 / CIP 108380 / JCM 13579 / CDC 945)</name>
    <dbReference type="NCBI Taxonomy" id="679197"/>
    <lineage>
        <taxon>Bacteria</taxon>
        <taxon>Bacillati</taxon>
        <taxon>Actinomycetota</taxon>
        <taxon>Actinomycetes</taxon>
        <taxon>Mycobacteriales</taxon>
        <taxon>Segniliparaceae</taxon>
        <taxon>Segniliparus</taxon>
    </lineage>
</organism>
<evidence type="ECO:0000313" key="8">
    <source>
        <dbReference type="EMBL" id="EFV12838.1"/>
    </source>
</evidence>
<evidence type="ECO:0000256" key="3">
    <source>
        <dbReference type="ARBA" id="ARBA00022827"/>
    </source>
</evidence>
<dbReference type="eggNOG" id="COG0654">
    <property type="taxonomic scope" value="Bacteria"/>
</dbReference>
<dbReference type="GO" id="GO:0071949">
    <property type="term" value="F:FAD binding"/>
    <property type="evidence" value="ECO:0007669"/>
    <property type="project" value="InterPro"/>
</dbReference>
<evidence type="ECO:0000256" key="5">
    <source>
        <dbReference type="ARBA" id="ARBA00023033"/>
    </source>
</evidence>
<keyword evidence="3" id="KW-0274">FAD</keyword>
<keyword evidence="4" id="KW-0560">Oxidoreductase</keyword>
<dbReference type="InterPro" id="IPR050493">
    <property type="entry name" value="FAD-dep_Monooxygenase_BioMet"/>
</dbReference>
<dbReference type="InterPro" id="IPR036188">
    <property type="entry name" value="FAD/NAD-bd_sf"/>
</dbReference>
<proteinExistence type="predicted"/>
<accession>E5XS53</accession>
<keyword evidence="5" id="KW-0503">Monooxygenase</keyword>
<dbReference type="PANTHER" id="PTHR13789">
    <property type="entry name" value="MONOOXYGENASE"/>
    <property type="match status" value="1"/>
</dbReference>
<evidence type="ECO:0000259" key="6">
    <source>
        <dbReference type="Pfam" id="PF01494"/>
    </source>
</evidence>
<feature type="domain" description="FAD-dependent urate hydroxylase HpyO/Asp monooxygenase CreE-like FAD/NAD(P)-binding" evidence="7">
    <location>
        <begin position="394"/>
        <end position="566"/>
    </location>
</feature>
<comment type="cofactor">
    <cofactor evidence="1">
        <name>FAD</name>
        <dbReference type="ChEBI" id="CHEBI:57692"/>
    </cofactor>
</comment>
<dbReference type="PANTHER" id="PTHR13789:SF318">
    <property type="entry name" value="GERANYLGERANYL DIPHOSPHATE REDUCTASE"/>
    <property type="match status" value="1"/>
</dbReference>
<name>E5XS53_SEGRC</name>
<gene>
    <name evidence="8" type="ORF">HMPREF9336_02325</name>
</gene>
<dbReference type="InterPro" id="IPR038732">
    <property type="entry name" value="HpyO/CreE_NAD-binding"/>
</dbReference>
<feature type="domain" description="FAD-binding" evidence="6">
    <location>
        <begin position="2"/>
        <end position="318"/>
    </location>
</feature>
<dbReference type="AlphaFoldDB" id="E5XS53"/>
<sequence>MSKVVVVGGGIGGLAAALALAGKGHDVVVLERAREFRELGAGIQIAPNGMAALQRLGLGEEVAGLAVGVEALRFFNAAKGTLVAEMPLGEEYCELFGNPYSVVHRGELHQLLVRAAERTPNVELRAASPVVGYAQDARGASALLADGTQVVGEALIGADGVHSTIRAQLLDDGPLTVRGIVVYRATVPMADVPSGLRSNAVTWWTGPGCHLVNYPIAGGTVMNLAASDANGTTEVFSGEPVAREHVLDRLGVLTGDARALLEHGKDWRMWTLMDREPAARWTDGRVVLLGDAAHPMLHYAAQGACMALEDAVALADEFNPADVGVSLVAYSELRKPRTAKVVLAARESTRLWHAEEAAAERRDEVMSEMSVTELFDQVAWMHAGPEPRAYEICVIGAGPRGLAVVERICANERAARGHCRVVVHVVDPWAPGAGSVWRTDQSGHLLMNTVAAQITVFTDESLRIEGPIEHGPTLYAWAKALPNPNAEAIALTENSYPSRALYGQYLRDAFARVARAAPEHVTIVTHRSKAVAMADAHGFDQGPQGVRLEDGTRLNSLDAVVLAIGHVSTRLSPQEAKAASLARIHGLRHIAPSNPADVDLSFAKPGDRVVLRGLGLNFFDYMALLTTGRGGKFWRDEETVKYEPSGQEPILCASSRRGVPYHARGVNQKGAYGRHTPRLLTPERIAQLQDQARAGKKVQFKADLWPLISREAESVYYERVLVRRGEESAGFVERYLHAPQEEIPALLERFDFDSDQRFSWERLQRPWGSREFADKSDFTAWVLEHLRADVRHAKAGNVDGPLKAALDVLRDLRNEIRLVVDHGGLDGESYRKDLEGWYTPLNAFLSIGPPVSRIEELIALVEAGVVELLGPGMRVAFDTAEPAVVAESPFVPGSVVRAKTLVEARLQEPDLRRADDPLLRFLLDTGQCRPYEIASEDGRSYQTGGLAVTERPYLIVRADGTAHPRRFAYGVPTESVHWVTAAGARPGVGSVTLEDADAIARAALGLAPAAQCNREVEV</sequence>
<dbReference type="Proteomes" id="UP000004816">
    <property type="component" value="Unassembled WGS sequence"/>
</dbReference>
<reference evidence="8 9" key="1">
    <citation type="journal article" date="2011" name="Stand. Genomic Sci.">
        <title>High quality draft genome sequence of Segniliparus rugosus CDC 945(T)= (ATCC BAA-974(T)).</title>
        <authorList>
            <person name="Earl A.M."/>
            <person name="Desjardins C.A."/>
            <person name="Fitzgerald M.G."/>
            <person name="Arachchi H.M."/>
            <person name="Zeng Q."/>
            <person name="Mehta T."/>
            <person name="Griggs A."/>
            <person name="Birren B.W."/>
            <person name="Toney N.C."/>
            <person name="Carr J."/>
            <person name="Posey J."/>
            <person name="Butler W.R."/>
        </authorList>
    </citation>
    <scope>NUCLEOTIDE SEQUENCE [LARGE SCALE GENOMIC DNA]</scope>
    <source>
        <strain evidence="9">ATCC BAA-974 / DSM 45345 / CCUG 50838 / CIP 108380 / JCM 13579 / CDC 945</strain>
    </source>
</reference>
<dbReference type="EMBL" id="ACZI02000002">
    <property type="protein sequence ID" value="EFV12838.1"/>
    <property type="molecule type" value="Genomic_DNA"/>
</dbReference>
<dbReference type="Pfam" id="PF01494">
    <property type="entry name" value="FAD_binding_3"/>
    <property type="match status" value="1"/>
</dbReference>
<dbReference type="Gene3D" id="3.50.50.60">
    <property type="entry name" value="FAD/NAD(P)-binding domain"/>
    <property type="match status" value="2"/>
</dbReference>
<dbReference type="SUPFAM" id="SSF54373">
    <property type="entry name" value="FAD-linked reductases, C-terminal domain"/>
    <property type="match status" value="1"/>
</dbReference>
<keyword evidence="2" id="KW-0285">Flavoprotein</keyword>
<dbReference type="HOGENOM" id="CLU_296455_0_0_11"/>
<comment type="caution">
    <text evidence="8">The sequence shown here is derived from an EMBL/GenBank/DDBJ whole genome shotgun (WGS) entry which is preliminary data.</text>
</comment>
<dbReference type="OrthoDB" id="3653265at2"/>
<dbReference type="eggNOG" id="COG4529">
    <property type="taxonomic scope" value="Bacteria"/>
</dbReference>
<dbReference type="SUPFAM" id="SSF51905">
    <property type="entry name" value="FAD/NAD(P)-binding domain"/>
    <property type="match status" value="2"/>
</dbReference>
<dbReference type="GO" id="GO:0004497">
    <property type="term" value="F:monooxygenase activity"/>
    <property type="evidence" value="ECO:0007669"/>
    <property type="project" value="UniProtKB-KW"/>
</dbReference>
<dbReference type="STRING" id="679197.HMPREF9336_02325"/>
<evidence type="ECO:0000256" key="4">
    <source>
        <dbReference type="ARBA" id="ARBA00023002"/>
    </source>
</evidence>
<dbReference type="PRINTS" id="PR00420">
    <property type="entry name" value="RNGMNOXGNASE"/>
</dbReference>
<evidence type="ECO:0000313" key="9">
    <source>
        <dbReference type="Proteomes" id="UP000004816"/>
    </source>
</evidence>
<dbReference type="Pfam" id="PF13454">
    <property type="entry name" value="NAD_binding_9"/>
    <property type="match status" value="1"/>
</dbReference>
<evidence type="ECO:0000256" key="1">
    <source>
        <dbReference type="ARBA" id="ARBA00001974"/>
    </source>
</evidence>
<evidence type="ECO:0000259" key="7">
    <source>
        <dbReference type="Pfam" id="PF13454"/>
    </source>
</evidence>
<dbReference type="InterPro" id="IPR002938">
    <property type="entry name" value="FAD-bd"/>
</dbReference>
<keyword evidence="9" id="KW-1185">Reference proteome</keyword>
<evidence type="ECO:0008006" key="10">
    <source>
        <dbReference type="Google" id="ProtNLM"/>
    </source>
</evidence>
<evidence type="ECO:0000256" key="2">
    <source>
        <dbReference type="ARBA" id="ARBA00022630"/>
    </source>
</evidence>